<gene>
    <name evidence="1" type="ORF">OPV22_009419</name>
</gene>
<protein>
    <submittedName>
        <fullName evidence="1">Uncharacterized protein</fullName>
    </submittedName>
</protein>
<sequence>MLKNPLSLALSSQEYVGHLGLCKLMSSQAQTLPIQSHCQKRDTLRDLSNFPERAFKKVVFPHPGGPSTRVILFNDPTDVFEDVNLSFSHCHRHPNDQKQMFSHVRRLAVAVRNDELMLLPISASPASCSSPVIFSPN</sequence>
<evidence type="ECO:0000313" key="2">
    <source>
        <dbReference type="Proteomes" id="UP001222027"/>
    </source>
</evidence>
<organism evidence="1 2">
    <name type="scientific">Ensete ventricosum</name>
    <name type="common">Abyssinian banana</name>
    <name type="synonym">Musa ensete</name>
    <dbReference type="NCBI Taxonomy" id="4639"/>
    <lineage>
        <taxon>Eukaryota</taxon>
        <taxon>Viridiplantae</taxon>
        <taxon>Streptophyta</taxon>
        <taxon>Embryophyta</taxon>
        <taxon>Tracheophyta</taxon>
        <taxon>Spermatophyta</taxon>
        <taxon>Magnoliopsida</taxon>
        <taxon>Liliopsida</taxon>
        <taxon>Zingiberales</taxon>
        <taxon>Musaceae</taxon>
        <taxon>Ensete</taxon>
    </lineage>
</organism>
<name>A0AAV8REF0_ENSVE</name>
<dbReference type="Proteomes" id="UP001222027">
    <property type="component" value="Unassembled WGS sequence"/>
</dbReference>
<dbReference type="AlphaFoldDB" id="A0AAV8REF0"/>
<accession>A0AAV8REF0</accession>
<dbReference type="EMBL" id="JAQQAF010000003">
    <property type="protein sequence ID" value="KAJ8498867.1"/>
    <property type="molecule type" value="Genomic_DNA"/>
</dbReference>
<proteinExistence type="predicted"/>
<comment type="caution">
    <text evidence="1">The sequence shown here is derived from an EMBL/GenBank/DDBJ whole genome shotgun (WGS) entry which is preliminary data.</text>
</comment>
<evidence type="ECO:0000313" key="1">
    <source>
        <dbReference type="EMBL" id="KAJ8498867.1"/>
    </source>
</evidence>
<reference evidence="1 2" key="1">
    <citation type="submission" date="2022-12" db="EMBL/GenBank/DDBJ databases">
        <title>Chromosome-scale assembly of the Ensete ventricosum genome.</title>
        <authorList>
            <person name="Dussert Y."/>
            <person name="Stocks J."/>
            <person name="Wendawek A."/>
            <person name="Woldeyes F."/>
            <person name="Nichols R.A."/>
            <person name="Borrell J.S."/>
        </authorList>
    </citation>
    <scope>NUCLEOTIDE SEQUENCE [LARGE SCALE GENOMIC DNA]</scope>
    <source>
        <strain evidence="2">cv. Maze</strain>
        <tissue evidence="1">Seeds</tissue>
    </source>
</reference>
<keyword evidence="2" id="KW-1185">Reference proteome</keyword>